<dbReference type="Pfam" id="PF08449">
    <property type="entry name" value="UAA"/>
    <property type="match status" value="1"/>
</dbReference>
<evidence type="ECO:0000256" key="2">
    <source>
        <dbReference type="ARBA" id="ARBA00004477"/>
    </source>
</evidence>
<dbReference type="GO" id="GO:0003735">
    <property type="term" value="F:structural constituent of ribosome"/>
    <property type="evidence" value="ECO:0007669"/>
    <property type="project" value="InterPro"/>
</dbReference>
<comment type="catalytic activity">
    <reaction evidence="21">
        <text>a 6-O-methyl-2'-deoxyguanosine in DNA + L-cysteinyl-[protein] = S-methyl-L-cysteinyl-[protein] + a 2'-deoxyguanosine in DNA</text>
        <dbReference type="Rhea" id="RHEA:24000"/>
        <dbReference type="Rhea" id="RHEA-COMP:10131"/>
        <dbReference type="Rhea" id="RHEA-COMP:10132"/>
        <dbReference type="Rhea" id="RHEA-COMP:11367"/>
        <dbReference type="Rhea" id="RHEA-COMP:11368"/>
        <dbReference type="ChEBI" id="CHEBI:29950"/>
        <dbReference type="ChEBI" id="CHEBI:82612"/>
        <dbReference type="ChEBI" id="CHEBI:85445"/>
        <dbReference type="ChEBI" id="CHEBI:85448"/>
        <dbReference type="EC" id="2.1.1.63"/>
    </reaction>
</comment>
<dbReference type="CDD" id="cd06445">
    <property type="entry name" value="ATase"/>
    <property type="match status" value="1"/>
</dbReference>
<evidence type="ECO:0000256" key="21">
    <source>
        <dbReference type="ARBA" id="ARBA00049348"/>
    </source>
</evidence>
<evidence type="ECO:0000256" key="19">
    <source>
        <dbReference type="ARBA" id="ARBA00030795"/>
    </source>
</evidence>
<dbReference type="HAMAP" id="MF_00503">
    <property type="entry name" value="Ribosomal_bL9"/>
    <property type="match status" value="1"/>
</dbReference>
<dbReference type="GO" id="GO:0019843">
    <property type="term" value="F:rRNA binding"/>
    <property type="evidence" value="ECO:0007669"/>
    <property type="project" value="UniProtKB-KW"/>
</dbReference>
<keyword evidence="6" id="KW-0813">Transport</keyword>
<evidence type="ECO:0000256" key="10">
    <source>
        <dbReference type="ARBA" id="ARBA00022730"/>
    </source>
</evidence>
<dbReference type="GO" id="GO:0005459">
    <property type="term" value="F:UDP-galactose transmembrane transporter activity"/>
    <property type="evidence" value="ECO:0007669"/>
    <property type="project" value="TreeGrafter"/>
</dbReference>
<feature type="region of interest" description="Disordered" evidence="22">
    <location>
        <begin position="449"/>
        <end position="480"/>
    </location>
</feature>
<keyword evidence="16 23" id="KW-0472">Membrane</keyword>
<dbReference type="OrthoDB" id="1907495at2759"/>
<feature type="transmembrane region" description="Helical" evidence="23">
    <location>
        <begin position="65"/>
        <end position="86"/>
    </location>
</feature>
<proteinExistence type="inferred from homology"/>
<dbReference type="Gene3D" id="3.40.5.10">
    <property type="entry name" value="Ribosomal protein L9, N-terminal domain"/>
    <property type="match status" value="1"/>
</dbReference>
<keyword evidence="26" id="KW-1185">Reference proteome</keyword>
<dbReference type="Pfam" id="PF03948">
    <property type="entry name" value="Ribosomal_L9_C"/>
    <property type="match status" value="1"/>
</dbReference>
<feature type="transmembrane region" description="Helical" evidence="23">
    <location>
        <begin position="228"/>
        <end position="248"/>
    </location>
</feature>
<protein>
    <recommendedName>
        <fullName evidence="5">Methylated-DNA--protein-cysteine methyltransferase</fullName>
    </recommendedName>
    <alternativeName>
        <fullName evidence="19">6-O-methylguanine-DNA methyltransferase</fullName>
    </alternativeName>
    <alternativeName>
        <fullName evidence="20">O-6-methylguanine-DNA-alkyltransferase</fullName>
    </alternativeName>
</protein>
<keyword evidence="8" id="KW-0808">Transferase</keyword>
<dbReference type="PANTHER" id="PTHR10778">
    <property type="entry name" value="SOLUTE CARRIER FAMILY 35 MEMBER B"/>
    <property type="match status" value="1"/>
</dbReference>
<keyword evidence="15 23" id="KW-1133">Transmembrane helix</keyword>
<dbReference type="SUPFAM" id="SSF46767">
    <property type="entry name" value="Methylated DNA-protein cysteine methyltransferase, C-terminal domain"/>
    <property type="match status" value="1"/>
</dbReference>
<evidence type="ECO:0000256" key="23">
    <source>
        <dbReference type="SAM" id="Phobius"/>
    </source>
</evidence>
<dbReference type="PROSITE" id="PS00374">
    <property type="entry name" value="MGMT"/>
    <property type="match status" value="1"/>
</dbReference>
<keyword evidence="9 23" id="KW-0812">Transmembrane</keyword>
<dbReference type="NCBIfam" id="TIGR00158">
    <property type="entry name" value="L9"/>
    <property type="match status" value="1"/>
</dbReference>
<comment type="subcellular location">
    <subcellularLocation>
        <location evidence="2">Endoplasmic reticulum membrane</location>
        <topology evidence="2">Multi-pass membrane protein</topology>
    </subcellularLocation>
</comment>
<evidence type="ECO:0000313" key="25">
    <source>
        <dbReference type="EMBL" id="CEG48147.1"/>
    </source>
</evidence>
<dbReference type="InterPro" id="IPR013657">
    <property type="entry name" value="SCL35B1-4/HUT1"/>
</dbReference>
<keyword evidence="14 25" id="KW-0689">Ribosomal protein</keyword>
<feature type="domain" description="Ribosomal protein L9" evidence="24">
    <location>
        <begin position="312"/>
        <end position="339"/>
    </location>
</feature>
<evidence type="ECO:0000256" key="16">
    <source>
        <dbReference type="ARBA" id="ARBA00023136"/>
    </source>
</evidence>
<dbReference type="SUPFAM" id="SSF55658">
    <property type="entry name" value="L9 N-domain-like"/>
    <property type="match status" value="1"/>
</dbReference>
<comment type="catalytic activity">
    <reaction evidence="1">
        <text>a 4-O-methyl-thymidine in DNA + L-cysteinyl-[protein] = a thymidine in DNA + S-methyl-L-cysteinyl-[protein]</text>
        <dbReference type="Rhea" id="RHEA:53428"/>
        <dbReference type="Rhea" id="RHEA-COMP:10131"/>
        <dbReference type="Rhea" id="RHEA-COMP:10132"/>
        <dbReference type="Rhea" id="RHEA-COMP:13555"/>
        <dbReference type="Rhea" id="RHEA-COMP:13556"/>
        <dbReference type="ChEBI" id="CHEBI:29950"/>
        <dbReference type="ChEBI" id="CHEBI:82612"/>
        <dbReference type="ChEBI" id="CHEBI:137386"/>
        <dbReference type="ChEBI" id="CHEBI:137387"/>
        <dbReference type="EC" id="2.1.1.63"/>
    </reaction>
</comment>
<dbReference type="InterPro" id="IPR020069">
    <property type="entry name" value="Ribosomal_bL9_C"/>
</dbReference>
<evidence type="ECO:0000256" key="12">
    <source>
        <dbReference type="ARBA" id="ARBA00022824"/>
    </source>
</evidence>
<dbReference type="RefSeq" id="XP_024584516.1">
    <property type="nucleotide sequence ID" value="XM_024719193.1"/>
</dbReference>
<feature type="compositionally biased region" description="Basic and acidic residues" evidence="22">
    <location>
        <begin position="453"/>
        <end position="464"/>
    </location>
</feature>
<dbReference type="InterPro" id="IPR036791">
    <property type="entry name" value="Ribosomal_bL9_C_sf"/>
</dbReference>
<feature type="transmembrane region" description="Helical" evidence="23">
    <location>
        <begin position="98"/>
        <end position="118"/>
    </location>
</feature>
<evidence type="ECO:0000256" key="8">
    <source>
        <dbReference type="ARBA" id="ARBA00022679"/>
    </source>
</evidence>
<evidence type="ECO:0000256" key="20">
    <source>
        <dbReference type="ARBA" id="ARBA00031621"/>
    </source>
</evidence>
<keyword evidence="12" id="KW-0256">Endoplasmic reticulum</keyword>
<dbReference type="GO" id="GO:0000139">
    <property type="term" value="C:Golgi membrane"/>
    <property type="evidence" value="ECO:0007669"/>
    <property type="project" value="TreeGrafter"/>
</dbReference>
<evidence type="ECO:0000256" key="18">
    <source>
        <dbReference type="ARBA" id="ARBA00023274"/>
    </source>
</evidence>
<dbReference type="InterPro" id="IPR001497">
    <property type="entry name" value="MethylDNA_cys_MeTrfase_AS"/>
</dbReference>
<feature type="transmembrane region" description="Helical" evidence="23">
    <location>
        <begin position="184"/>
        <end position="202"/>
    </location>
</feature>
<keyword evidence="7" id="KW-0489">Methyltransferase</keyword>
<evidence type="ECO:0000256" key="22">
    <source>
        <dbReference type="SAM" id="MobiDB-lite"/>
    </source>
</evidence>
<dbReference type="PANTHER" id="PTHR10778:SF10">
    <property type="entry name" value="SOLUTE CARRIER FAMILY 35 MEMBER B1"/>
    <property type="match status" value="1"/>
</dbReference>
<dbReference type="GO" id="GO:0005789">
    <property type="term" value="C:endoplasmic reticulum membrane"/>
    <property type="evidence" value="ECO:0007669"/>
    <property type="project" value="UniProtKB-SubCell"/>
</dbReference>
<feature type="transmembrane region" description="Helical" evidence="23">
    <location>
        <begin position="130"/>
        <end position="152"/>
    </location>
</feature>
<evidence type="ECO:0000256" key="13">
    <source>
        <dbReference type="ARBA" id="ARBA00022884"/>
    </source>
</evidence>
<evidence type="ECO:0000256" key="7">
    <source>
        <dbReference type="ARBA" id="ARBA00022603"/>
    </source>
</evidence>
<dbReference type="PROSITE" id="PS00651">
    <property type="entry name" value="RIBOSOMAL_L9"/>
    <property type="match status" value="1"/>
</dbReference>
<dbReference type="GO" id="GO:0005460">
    <property type="term" value="F:UDP-glucose transmembrane transporter activity"/>
    <property type="evidence" value="ECO:0007669"/>
    <property type="project" value="TreeGrafter"/>
</dbReference>
<evidence type="ECO:0000256" key="14">
    <source>
        <dbReference type="ARBA" id="ARBA00022980"/>
    </source>
</evidence>
<keyword evidence="18" id="KW-0687">Ribonucleoprotein</keyword>
<comment type="similarity">
    <text evidence="4">Belongs to the bacterial ribosomal protein bL9 family.</text>
</comment>
<evidence type="ECO:0000259" key="24">
    <source>
        <dbReference type="PROSITE" id="PS00651"/>
    </source>
</evidence>
<dbReference type="GO" id="GO:0006412">
    <property type="term" value="P:translation"/>
    <property type="evidence" value="ECO:0007669"/>
    <property type="project" value="InterPro"/>
</dbReference>
<dbReference type="EMBL" id="CCYD01002887">
    <property type="protein sequence ID" value="CEG48147.1"/>
    <property type="molecule type" value="Genomic_DNA"/>
</dbReference>
<organism evidence="25 26">
    <name type="scientific">Plasmopara halstedii</name>
    <name type="common">Downy mildew of sunflower</name>
    <dbReference type="NCBI Taxonomy" id="4781"/>
    <lineage>
        <taxon>Eukaryota</taxon>
        <taxon>Sar</taxon>
        <taxon>Stramenopiles</taxon>
        <taxon>Oomycota</taxon>
        <taxon>Peronosporomycetes</taxon>
        <taxon>Peronosporales</taxon>
        <taxon>Peronosporaceae</taxon>
        <taxon>Plasmopara</taxon>
    </lineage>
</organism>
<evidence type="ECO:0000313" key="26">
    <source>
        <dbReference type="Proteomes" id="UP000054928"/>
    </source>
</evidence>
<dbReference type="GO" id="GO:0032259">
    <property type="term" value="P:methylation"/>
    <property type="evidence" value="ECO:0007669"/>
    <property type="project" value="UniProtKB-KW"/>
</dbReference>
<evidence type="ECO:0000256" key="4">
    <source>
        <dbReference type="ARBA" id="ARBA00010605"/>
    </source>
</evidence>
<dbReference type="InterPro" id="IPR020594">
    <property type="entry name" value="Ribosomal_bL9_bac/chp"/>
</dbReference>
<dbReference type="InterPro" id="IPR009027">
    <property type="entry name" value="Ribosomal_bL9/RNase_H1_N"/>
</dbReference>
<dbReference type="GO" id="GO:0003908">
    <property type="term" value="F:methylated-DNA-[protein]-cysteine S-methyltransferase activity"/>
    <property type="evidence" value="ECO:0007669"/>
    <property type="project" value="UniProtKB-EC"/>
</dbReference>
<evidence type="ECO:0000256" key="3">
    <source>
        <dbReference type="ARBA" id="ARBA00008711"/>
    </source>
</evidence>
<evidence type="ECO:0000256" key="5">
    <source>
        <dbReference type="ARBA" id="ARBA00015377"/>
    </source>
</evidence>
<sequence length="603" mass="67439">MVRCASSRNHAQYAKMELSDRATSRSLHQTEEMLEVTPCRNLSMRNNEVAKVNQGYEQVVNKNRMWLMCYCFIGIMVSFTLHGIMLERIATHRVLGEMSMTSVFCAFNSIVAIGLSRVRNEKPSTMPQSLLALVGALAFASTIASMVALRYVTYITRILGKSCRSIPIMVLGVLLGRKYDLKKYLSVIVLSTGVAIFLFGTVQEKQEDSVEQNSYDDTSAEHKRTPNMVIGFSLLVLSLFLDGATGALEDKFMETYHIGAFDLMFSVNLYKALFSAFVKSCVSRLYNIDSPQVRSFAHRVNMVLKEDVPKLGNRGDEVSVKAGYARNFLYPEKLAVYATSANREKYKLNHESVDEVLLEKEQKLEAIIHNLSNIELVFKRHTPSKSDVKLHSEVNVQNISDMLEKQHGLIVGVARIDLPKPIKTLGEHTVKIRVDDAIEEEYAAGNVSSYTDQEVKAETDDDKKQKKGPSKKKWKRELRSKHKPTQRILWRGKLITMFESRVYELIAKIPRGKVSTYGGVAKALQSGPRCVGQALRKNPFAPGIPCHRVVAATLDIGGFQGASGEASPSIQKKRALLAEEGVIFTNDHKIDPASLFDFNLAAD</sequence>
<dbReference type="GO" id="GO:0006281">
    <property type="term" value="P:DNA repair"/>
    <property type="evidence" value="ECO:0007669"/>
    <property type="project" value="UniProtKB-KW"/>
</dbReference>
<dbReference type="InterPro" id="IPR020070">
    <property type="entry name" value="Ribosomal_bL9_N"/>
</dbReference>
<dbReference type="Pfam" id="PF01281">
    <property type="entry name" value="Ribosomal_L9_N"/>
    <property type="match status" value="1"/>
</dbReference>
<evidence type="ECO:0000256" key="9">
    <source>
        <dbReference type="ARBA" id="ARBA00022692"/>
    </source>
</evidence>
<dbReference type="AlphaFoldDB" id="A0A0N7L7V7"/>
<dbReference type="InterPro" id="IPR036217">
    <property type="entry name" value="MethylDNA_cys_MeTrfase_DNAb"/>
</dbReference>
<dbReference type="SUPFAM" id="SSF55653">
    <property type="entry name" value="Ribosomal protein L9 C-domain"/>
    <property type="match status" value="1"/>
</dbReference>
<dbReference type="InterPro" id="IPR014048">
    <property type="entry name" value="MethylDNA_cys_MeTrfase_DNA-bd"/>
</dbReference>
<dbReference type="InterPro" id="IPR036935">
    <property type="entry name" value="Ribosomal_bL9_N_sf"/>
</dbReference>
<evidence type="ECO:0000256" key="15">
    <source>
        <dbReference type="ARBA" id="ARBA00022989"/>
    </source>
</evidence>
<evidence type="ECO:0000256" key="1">
    <source>
        <dbReference type="ARBA" id="ARBA00001286"/>
    </source>
</evidence>
<keyword evidence="17" id="KW-0234">DNA repair</keyword>
<keyword evidence="11" id="KW-0227">DNA damage</keyword>
<dbReference type="Gene3D" id="1.10.10.10">
    <property type="entry name" value="Winged helix-like DNA-binding domain superfamily/Winged helix DNA-binding domain"/>
    <property type="match status" value="1"/>
</dbReference>
<accession>A0A0N7L7V7</accession>
<evidence type="ECO:0000256" key="11">
    <source>
        <dbReference type="ARBA" id="ARBA00022763"/>
    </source>
</evidence>
<comment type="similarity">
    <text evidence="3">Belongs to the MGMT family.</text>
</comment>
<feature type="compositionally biased region" description="Basic residues" evidence="22">
    <location>
        <begin position="465"/>
        <end position="480"/>
    </location>
</feature>
<dbReference type="Pfam" id="PF01035">
    <property type="entry name" value="DNA_binding_1"/>
    <property type="match status" value="1"/>
</dbReference>
<dbReference type="Gene3D" id="3.10.430.100">
    <property type="entry name" value="Ribosomal protein L9, C-terminal domain"/>
    <property type="match status" value="1"/>
</dbReference>
<keyword evidence="10" id="KW-0699">rRNA-binding</keyword>
<dbReference type="GeneID" id="36400674"/>
<dbReference type="NCBIfam" id="TIGR00589">
    <property type="entry name" value="ogt"/>
    <property type="match status" value="1"/>
</dbReference>
<dbReference type="Proteomes" id="UP000054928">
    <property type="component" value="Unassembled WGS sequence"/>
</dbReference>
<name>A0A0N7L7V7_PLAHL</name>
<keyword evidence="13" id="KW-0694">RNA-binding</keyword>
<reference evidence="26" key="1">
    <citation type="submission" date="2014-09" db="EMBL/GenBank/DDBJ databases">
        <authorList>
            <person name="Sharma Rahul"/>
            <person name="Thines Marco"/>
        </authorList>
    </citation>
    <scope>NUCLEOTIDE SEQUENCE [LARGE SCALE GENOMIC DNA]</scope>
</reference>
<dbReference type="GO" id="GO:1990904">
    <property type="term" value="C:ribonucleoprotein complex"/>
    <property type="evidence" value="ECO:0007669"/>
    <property type="project" value="UniProtKB-KW"/>
</dbReference>
<dbReference type="InterPro" id="IPR036388">
    <property type="entry name" value="WH-like_DNA-bd_sf"/>
</dbReference>
<evidence type="ECO:0000256" key="17">
    <source>
        <dbReference type="ARBA" id="ARBA00023204"/>
    </source>
</evidence>
<dbReference type="GO" id="GO:0005840">
    <property type="term" value="C:ribosome"/>
    <property type="evidence" value="ECO:0007669"/>
    <property type="project" value="UniProtKB-KW"/>
</dbReference>
<evidence type="ECO:0000256" key="6">
    <source>
        <dbReference type="ARBA" id="ARBA00022448"/>
    </source>
</evidence>